<name>A0A1Z1F9F3_9SPHN</name>
<keyword evidence="1" id="KW-0472">Membrane</keyword>
<dbReference type="KEGG" id="cman:A9D14_03635"/>
<organism evidence="3 4">
    <name type="scientific">Croceicoccus marinus</name>
    <dbReference type="NCBI Taxonomy" id="450378"/>
    <lineage>
        <taxon>Bacteria</taxon>
        <taxon>Pseudomonadati</taxon>
        <taxon>Pseudomonadota</taxon>
        <taxon>Alphaproteobacteria</taxon>
        <taxon>Sphingomonadales</taxon>
        <taxon>Erythrobacteraceae</taxon>
        <taxon>Croceicoccus</taxon>
    </lineage>
</organism>
<gene>
    <name evidence="3" type="ORF">A9D14_03635</name>
</gene>
<dbReference type="Proteomes" id="UP000195807">
    <property type="component" value="Chromosome"/>
</dbReference>
<dbReference type="STRING" id="450378.GCA_001661675_00726"/>
<dbReference type="InterPro" id="IPR007168">
    <property type="entry name" value="Phageshock_PspC_N"/>
</dbReference>
<accession>A0A1Z1F9F3</accession>
<dbReference type="RefSeq" id="WP_066843012.1">
    <property type="nucleotide sequence ID" value="NZ_CP019602.1"/>
</dbReference>
<feature type="transmembrane region" description="Helical" evidence="1">
    <location>
        <begin position="44"/>
        <end position="68"/>
    </location>
</feature>
<proteinExistence type="predicted"/>
<protein>
    <recommendedName>
        <fullName evidence="2">Phage shock protein PspC N-terminal domain-containing protein</fullName>
    </recommendedName>
</protein>
<reference evidence="3 4" key="1">
    <citation type="submission" date="2017-01" db="EMBL/GenBank/DDBJ databases">
        <title>Complete genome sequence of esterase-producing bacterium Croceicoccus marinus E4A9.</title>
        <authorList>
            <person name="Wu Y.-H."/>
            <person name="Cheng H."/>
            <person name="Xu L."/>
            <person name="Huo Y.-Y."/>
            <person name="Wang C.-S."/>
            <person name="Xu X.-W."/>
        </authorList>
    </citation>
    <scope>NUCLEOTIDE SEQUENCE [LARGE SCALE GENOMIC DNA]</scope>
    <source>
        <strain evidence="3 4">E4A9</strain>
    </source>
</reference>
<evidence type="ECO:0000313" key="3">
    <source>
        <dbReference type="EMBL" id="ARU15429.1"/>
    </source>
</evidence>
<evidence type="ECO:0000256" key="1">
    <source>
        <dbReference type="SAM" id="Phobius"/>
    </source>
</evidence>
<evidence type="ECO:0000259" key="2">
    <source>
        <dbReference type="Pfam" id="PF04024"/>
    </source>
</evidence>
<dbReference type="Pfam" id="PF04024">
    <property type="entry name" value="PspC"/>
    <property type="match status" value="1"/>
</dbReference>
<keyword evidence="4" id="KW-1185">Reference proteome</keyword>
<keyword evidence="1" id="KW-1133">Transmembrane helix</keyword>
<dbReference type="EMBL" id="CP019602">
    <property type="protein sequence ID" value="ARU15429.1"/>
    <property type="molecule type" value="Genomic_DNA"/>
</dbReference>
<keyword evidence="1" id="KW-0812">Transmembrane</keyword>
<sequence length="69" mass="7657">MRDLTNRNDNSPRKFRLNKQRGKLMGVSAGMADYFGVDVMLVRIAWVLGTLLGFGSLILIYIAIGLIAD</sequence>
<dbReference type="OrthoDB" id="7359894at2"/>
<dbReference type="AlphaFoldDB" id="A0A1Z1F9F3"/>
<feature type="domain" description="Phage shock protein PspC N-terminal" evidence="2">
    <location>
        <begin position="13"/>
        <end position="67"/>
    </location>
</feature>
<evidence type="ECO:0000313" key="4">
    <source>
        <dbReference type="Proteomes" id="UP000195807"/>
    </source>
</evidence>